<accession>A0A381TXZ2</accession>
<dbReference type="EMBL" id="UINC01005365">
    <property type="protein sequence ID" value="SVA20875.1"/>
    <property type="molecule type" value="Genomic_DNA"/>
</dbReference>
<proteinExistence type="predicted"/>
<evidence type="ECO:0000313" key="1">
    <source>
        <dbReference type="EMBL" id="SVA20875.1"/>
    </source>
</evidence>
<protein>
    <submittedName>
        <fullName evidence="1">Uncharacterized protein</fullName>
    </submittedName>
</protein>
<reference evidence="1" key="1">
    <citation type="submission" date="2018-05" db="EMBL/GenBank/DDBJ databases">
        <authorList>
            <person name="Lanie J.A."/>
            <person name="Ng W.-L."/>
            <person name="Kazmierczak K.M."/>
            <person name="Andrzejewski T.M."/>
            <person name="Davidsen T.M."/>
            <person name="Wayne K.J."/>
            <person name="Tettelin H."/>
            <person name="Glass J.I."/>
            <person name="Rusch D."/>
            <person name="Podicherti R."/>
            <person name="Tsui H.-C.T."/>
            <person name="Winkler M.E."/>
        </authorList>
    </citation>
    <scope>NUCLEOTIDE SEQUENCE</scope>
</reference>
<sequence>MGTNIKKAGMFKKPKLKGILAFKKLPDTKNPAAPKSAIKKPIAAALPIALFIEYPKYLSTGTFIIAPPIPIGADKKPAIKPKKTL</sequence>
<name>A0A381TXZ2_9ZZZZ</name>
<organism evidence="1">
    <name type="scientific">marine metagenome</name>
    <dbReference type="NCBI Taxonomy" id="408172"/>
    <lineage>
        <taxon>unclassified sequences</taxon>
        <taxon>metagenomes</taxon>
        <taxon>ecological metagenomes</taxon>
    </lineage>
</organism>
<dbReference type="AlphaFoldDB" id="A0A381TXZ2"/>
<gene>
    <name evidence="1" type="ORF">METZ01_LOCUS73729</name>
</gene>